<proteinExistence type="predicted"/>
<dbReference type="PANTHER" id="PTHR46423:SF1">
    <property type="entry name" value="RNA POLYMERASE II-ASSOCIATED PROTEIN 3"/>
    <property type="match status" value="1"/>
</dbReference>
<evidence type="ECO:0000313" key="8">
    <source>
        <dbReference type="EMBL" id="KAF9485618.1"/>
    </source>
</evidence>
<feature type="domain" description="C3H1-type" evidence="7">
    <location>
        <begin position="216"/>
        <end position="243"/>
    </location>
</feature>
<dbReference type="PANTHER" id="PTHR46423">
    <property type="entry name" value="RNA POLYMERASE II-ASSOCIATED PROTEIN 3"/>
    <property type="match status" value="1"/>
</dbReference>
<evidence type="ECO:0000256" key="1">
    <source>
        <dbReference type="ARBA" id="ARBA00022723"/>
    </source>
</evidence>
<dbReference type="Proteomes" id="UP000807469">
    <property type="component" value="Unassembled WGS sequence"/>
</dbReference>
<dbReference type="SUPFAM" id="SSF90229">
    <property type="entry name" value="CCCH zinc finger"/>
    <property type="match status" value="1"/>
</dbReference>
<name>A0A9P6D7F1_9AGAR</name>
<dbReference type="GO" id="GO:0008270">
    <property type="term" value="F:zinc ion binding"/>
    <property type="evidence" value="ECO:0007669"/>
    <property type="project" value="UniProtKB-KW"/>
</dbReference>
<evidence type="ECO:0000256" key="5">
    <source>
        <dbReference type="PROSITE-ProRule" id="PRU00723"/>
    </source>
</evidence>
<feature type="domain" description="C3H1-type" evidence="7">
    <location>
        <begin position="182"/>
        <end position="209"/>
    </location>
</feature>
<evidence type="ECO:0000313" key="9">
    <source>
        <dbReference type="Proteomes" id="UP000807469"/>
    </source>
</evidence>
<dbReference type="Pfam" id="PF14608">
    <property type="entry name" value="zf-CCCH_2"/>
    <property type="match status" value="1"/>
</dbReference>
<keyword evidence="3" id="KW-0802">TPR repeat</keyword>
<feature type="zinc finger region" description="C3H1-type" evidence="5">
    <location>
        <begin position="216"/>
        <end position="243"/>
    </location>
</feature>
<evidence type="ECO:0000256" key="3">
    <source>
        <dbReference type="ARBA" id="ARBA00022803"/>
    </source>
</evidence>
<evidence type="ECO:0000256" key="6">
    <source>
        <dbReference type="SAM" id="MobiDB-lite"/>
    </source>
</evidence>
<evidence type="ECO:0000259" key="7">
    <source>
        <dbReference type="PROSITE" id="PS50103"/>
    </source>
</evidence>
<dbReference type="OrthoDB" id="245563at2759"/>
<accession>A0A9P6D7F1</accession>
<gene>
    <name evidence="8" type="ORF">BDN70DRAFT_533975</name>
</gene>
<dbReference type="SMART" id="SM00028">
    <property type="entry name" value="TPR"/>
    <property type="match status" value="3"/>
</dbReference>
<protein>
    <recommendedName>
        <fullName evidence="7">C3H1-type domain-containing protein</fullName>
    </recommendedName>
</protein>
<sequence>MDQGSTSQSSVDVAARRAERTENASKRAQEAEKLKLQGNELFKKGDFVGAADLYAQAVNIHGPKPVLMANMAAAYLKLELYDEAEWACTTSLECDPTSMKSRFRRALARRKLHRFESAKRDLQDIVAQDPNNESAKAELKSVEEHMRNNNGTPEGPFDKYPLHDDTPWELLSDSETEDSKHIGNRMPCRFYNKGECRRGTECKFSHAPDAKSIRDELGRNVCVHSLLGDCAFGTQCVYSHSQTHLPVGGWWNDSNQVQAAKEVSAQVEKWSDYPRLHELLFKNPMARTYASLPEGKAVRNHFIRQLEAAKVKLQQRKPREKPFVLVLSFDHDSVQLNILQHLFSNLEKNAKVVYLRIQSWASQALEYLDSPLLTSVLITDPGITKKLYARVVQKLVEYTKSGGRVVIAGLFSGSIGPLDFNKFIKASWDLDWTFGSYFRSTFSINPTNQLVHANPSLHKSYGMKAVHIANIEPEMAVYKQADAPAKEAPAVCASVGRGLLCFLGDVNAEEQSTNTVLAMLGVLDTLPTPRKIQALDTPPKITDKLMLILELEGDDHYKRVFANQLAELEKRITVKFLYESDFREAIALMESDALYGVYVADEGIQNVQNMGVLQSLKKYALGGGRVVFGGLFGQNTDPEAFSFMFSLIGLPWKYGSTGTCEAQLNQQHEIATRYPTLNESFHMDAVHVKGFAPGDDLYKKSLNPEEKRQQGNTLQHAPIIQSRLGRGRIGYIGGVGAPPEILLALLDFSIPVPQQELVPDSTKFLIMLAGQDVIASIPDVMKDMKERVDVILGLSDSGLSNARIIDLLPSQDLVGVLVMDASLLLPENAYLLSKAVEYSKNGGTVVFASTFGSSVAPVKFKPFFQNNWGLKWEMKLIFDEEIFSLTRNFESPLFQGKKAKDIKLPKSVRLKGVQIQGIEKPMAVYFPSAKELWNPETNVYAASILFAEVADGHLGYLGTTQMDGEARNIIYAMFGLI</sequence>
<dbReference type="PROSITE" id="PS50103">
    <property type="entry name" value="ZF_C3H1"/>
    <property type="match status" value="2"/>
</dbReference>
<feature type="zinc finger region" description="C3H1-type" evidence="5">
    <location>
        <begin position="182"/>
        <end position="209"/>
    </location>
</feature>
<dbReference type="GO" id="GO:0101031">
    <property type="term" value="C:protein folding chaperone complex"/>
    <property type="evidence" value="ECO:0007669"/>
    <property type="project" value="TreeGrafter"/>
</dbReference>
<dbReference type="InterPro" id="IPR000571">
    <property type="entry name" value="Znf_CCCH"/>
</dbReference>
<comment type="caution">
    <text evidence="8">The sequence shown here is derived from an EMBL/GenBank/DDBJ whole genome shotgun (WGS) entry which is preliminary data.</text>
</comment>
<organism evidence="8 9">
    <name type="scientific">Pholiota conissans</name>
    <dbReference type="NCBI Taxonomy" id="109636"/>
    <lineage>
        <taxon>Eukaryota</taxon>
        <taxon>Fungi</taxon>
        <taxon>Dikarya</taxon>
        <taxon>Basidiomycota</taxon>
        <taxon>Agaricomycotina</taxon>
        <taxon>Agaricomycetes</taxon>
        <taxon>Agaricomycetidae</taxon>
        <taxon>Agaricales</taxon>
        <taxon>Agaricineae</taxon>
        <taxon>Strophariaceae</taxon>
        <taxon>Pholiota</taxon>
    </lineage>
</organism>
<dbReference type="AlphaFoldDB" id="A0A9P6D7F1"/>
<dbReference type="InterPro" id="IPR019734">
    <property type="entry name" value="TPR_rpt"/>
</dbReference>
<dbReference type="Pfam" id="PF00642">
    <property type="entry name" value="zf-CCCH"/>
    <property type="match status" value="1"/>
</dbReference>
<feature type="compositionally biased region" description="Polar residues" evidence="6">
    <location>
        <begin position="1"/>
        <end position="11"/>
    </location>
</feature>
<evidence type="ECO:0000256" key="4">
    <source>
        <dbReference type="ARBA" id="ARBA00022833"/>
    </source>
</evidence>
<evidence type="ECO:0000256" key="2">
    <source>
        <dbReference type="ARBA" id="ARBA00022771"/>
    </source>
</evidence>
<dbReference type="SUPFAM" id="SSF48452">
    <property type="entry name" value="TPR-like"/>
    <property type="match status" value="1"/>
</dbReference>
<dbReference type="Gene3D" id="1.25.40.10">
    <property type="entry name" value="Tetratricopeptide repeat domain"/>
    <property type="match status" value="1"/>
</dbReference>
<keyword evidence="2 5" id="KW-0863">Zinc-finger</keyword>
<dbReference type="Gene3D" id="3.30.1370.210">
    <property type="match status" value="1"/>
</dbReference>
<dbReference type="InterPro" id="IPR011990">
    <property type="entry name" value="TPR-like_helical_dom_sf"/>
</dbReference>
<feature type="compositionally biased region" description="Basic and acidic residues" evidence="6">
    <location>
        <begin position="14"/>
        <end position="30"/>
    </location>
</feature>
<dbReference type="SMART" id="SM00356">
    <property type="entry name" value="ZnF_C3H1"/>
    <property type="match status" value="2"/>
</dbReference>
<dbReference type="InterPro" id="IPR036855">
    <property type="entry name" value="Znf_CCCH_sf"/>
</dbReference>
<dbReference type="EMBL" id="MU155134">
    <property type="protein sequence ID" value="KAF9485618.1"/>
    <property type="molecule type" value="Genomic_DNA"/>
</dbReference>
<reference evidence="8" key="1">
    <citation type="submission" date="2020-11" db="EMBL/GenBank/DDBJ databases">
        <authorList>
            <consortium name="DOE Joint Genome Institute"/>
            <person name="Ahrendt S."/>
            <person name="Riley R."/>
            <person name="Andreopoulos W."/>
            <person name="Labutti K."/>
            <person name="Pangilinan J."/>
            <person name="Ruiz-Duenas F.J."/>
            <person name="Barrasa J.M."/>
            <person name="Sanchez-Garcia M."/>
            <person name="Camarero S."/>
            <person name="Miyauchi S."/>
            <person name="Serrano A."/>
            <person name="Linde D."/>
            <person name="Babiker R."/>
            <person name="Drula E."/>
            <person name="Ayuso-Fernandez I."/>
            <person name="Pacheco R."/>
            <person name="Padilla G."/>
            <person name="Ferreira P."/>
            <person name="Barriuso J."/>
            <person name="Kellner H."/>
            <person name="Castanera R."/>
            <person name="Alfaro M."/>
            <person name="Ramirez L."/>
            <person name="Pisabarro A.G."/>
            <person name="Kuo A."/>
            <person name="Tritt A."/>
            <person name="Lipzen A."/>
            <person name="He G."/>
            <person name="Yan M."/>
            <person name="Ng V."/>
            <person name="Cullen D."/>
            <person name="Martin F."/>
            <person name="Rosso M.-N."/>
            <person name="Henrissat B."/>
            <person name="Hibbett D."/>
            <person name="Martinez A.T."/>
            <person name="Grigoriev I.V."/>
        </authorList>
    </citation>
    <scope>NUCLEOTIDE SEQUENCE</scope>
    <source>
        <strain evidence="8">CIRM-BRFM 674</strain>
    </source>
</reference>
<keyword evidence="9" id="KW-1185">Reference proteome</keyword>
<keyword evidence="4 5" id="KW-0862">Zinc</keyword>
<keyword evidence="1 5" id="KW-0479">Metal-binding</keyword>
<dbReference type="InterPro" id="IPR051966">
    <property type="entry name" value="RPAP3"/>
</dbReference>
<feature type="region of interest" description="Disordered" evidence="6">
    <location>
        <begin position="1"/>
        <end position="30"/>
    </location>
</feature>